<dbReference type="InterPro" id="IPR022258">
    <property type="entry name" value="Flagellar_operon_YvyF"/>
</dbReference>
<reference evidence="1 2" key="1">
    <citation type="submission" date="2014-10" db="EMBL/GenBank/DDBJ databases">
        <title>Genome sequence of Clostridium aceticum DSM 1496.</title>
        <authorList>
            <person name="Poehlein A."/>
            <person name="Schiel-Bengelsdorf B."/>
            <person name="Gottschalk G."/>
            <person name="Duerre P."/>
            <person name="Daniel R."/>
        </authorList>
    </citation>
    <scope>NUCLEOTIDE SEQUENCE [LARGE SCALE GENOMIC DNA]</scope>
    <source>
        <strain evidence="1 2">DSM 1496</strain>
    </source>
</reference>
<dbReference type="EMBL" id="CP009687">
    <property type="protein sequence ID" value="AKL93767.1"/>
    <property type="molecule type" value="Genomic_DNA"/>
</dbReference>
<dbReference type="NCBIfam" id="TIGR03826">
    <property type="entry name" value="YvyF"/>
    <property type="match status" value="1"/>
</dbReference>
<dbReference type="Proteomes" id="UP000035704">
    <property type="component" value="Chromosome"/>
</dbReference>
<gene>
    <name evidence="1" type="ORF">CACET_c02510</name>
</gene>
<dbReference type="KEGG" id="cace:CACET_c02510"/>
<sequence>MDLRNCASCGRAFAYTGSDVCSRCDSTVEDDYKKVRDYLYDHPGASIIEVSEATEVTEKRILMFLRENRIEIREEDNLLLDCQRCGVAIRSGRFCDSCTIELQKELTQVVKPSKQEVEDKKKATSSENHKMYVAEIRKKNK</sequence>
<dbReference type="OrthoDB" id="1739831at2"/>
<keyword evidence="1" id="KW-0969">Cilium</keyword>
<evidence type="ECO:0000313" key="2">
    <source>
        <dbReference type="Proteomes" id="UP000035704"/>
    </source>
</evidence>
<evidence type="ECO:0000313" key="1">
    <source>
        <dbReference type="EMBL" id="AKL93767.1"/>
    </source>
</evidence>
<accession>A0A0D8I986</accession>
<proteinExistence type="predicted"/>
<keyword evidence="1" id="KW-0966">Cell projection</keyword>
<keyword evidence="1" id="KW-0282">Flagellum</keyword>
<dbReference type="PATRIC" id="fig|84022.5.peg.1998"/>
<organism evidence="1 2">
    <name type="scientific">Clostridium aceticum</name>
    <dbReference type="NCBI Taxonomy" id="84022"/>
    <lineage>
        <taxon>Bacteria</taxon>
        <taxon>Bacillati</taxon>
        <taxon>Bacillota</taxon>
        <taxon>Clostridia</taxon>
        <taxon>Eubacteriales</taxon>
        <taxon>Clostridiaceae</taxon>
        <taxon>Clostridium</taxon>
    </lineage>
</organism>
<dbReference type="AlphaFoldDB" id="A0A0D8I986"/>
<protein>
    <submittedName>
        <fullName evidence="1">Flagellar operon protein</fullName>
    </submittedName>
</protein>
<keyword evidence="2" id="KW-1185">Reference proteome</keyword>
<dbReference type="STRING" id="84022.CACET_c02510"/>
<dbReference type="RefSeq" id="WP_044826093.1">
    <property type="nucleotide sequence ID" value="NZ_CP009687.1"/>
</dbReference>
<name>A0A0D8I986_9CLOT</name>